<evidence type="ECO:0000256" key="1">
    <source>
        <dbReference type="ARBA" id="ARBA00022490"/>
    </source>
</evidence>
<keyword evidence="4" id="KW-0131">Cell cycle</keyword>
<dbReference type="GO" id="GO:0051304">
    <property type="term" value="P:chromosome separation"/>
    <property type="evidence" value="ECO:0007669"/>
    <property type="project" value="InterPro"/>
</dbReference>
<keyword evidence="3" id="KW-0159">Chromosome partition</keyword>
<feature type="region of interest" description="Disordered" evidence="5">
    <location>
        <begin position="173"/>
        <end position="201"/>
    </location>
</feature>
<evidence type="ECO:0000256" key="3">
    <source>
        <dbReference type="ARBA" id="ARBA00022829"/>
    </source>
</evidence>
<dbReference type="InterPro" id="IPR036390">
    <property type="entry name" value="WH_DNA-bd_sf"/>
</dbReference>
<proteinExistence type="predicted"/>
<evidence type="ECO:0000313" key="7">
    <source>
        <dbReference type="Proteomes" id="UP000502699"/>
    </source>
</evidence>
<gene>
    <name evidence="6" type="primary">scpB</name>
    <name evidence="6" type="ORF">GWK36_09270</name>
</gene>
<reference evidence="7" key="1">
    <citation type="submission" date="2020-01" db="EMBL/GenBank/DDBJ databases">
        <title>Caldichromatium gen. nov., sp. nov., a thermophilic purple sulfur bacterium member of the family Chromatiaceae isolated from Nakabusa hot spring, Japan.</title>
        <authorList>
            <person name="Saini M.K."/>
            <person name="Hanada S."/>
            <person name="Tank M."/>
        </authorList>
    </citation>
    <scope>NUCLEOTIDE SEQUENCE [LARGE SCALE GENOMIC DNA]</scope>
    <source>
        <strain evidence="7">No.7</strain>
    </source>
</reference>
<dbReference type="InterPro" id="IPR036388">
    <property type="entry name" value="WH-like_DNA-bd_sf"/>
</dbReference>
<keyword evidence="1" id="KW-0963">Cytoplasm</keyword>
<dbReference type="Proteomes" id="UP000502699">
    <property type="component" value="Chromosome"/>
</dbReference>
<dbReference type="PIRSF" id="PIRSF019345">
    <property type="entry name" value="ScpB"/>
    <property type="match status" value="1"/>
</dbReference>
<dbReference type="PANTHER" id="PTHR34298:SF2">
    <property type="entry name" value="SEGREGATION AND CONDENSATION PROTEIN B"/>
    <property type="match status" value="1"/>
</dbReference>
<dbReference type="EMBL" id="CP048029">
    <property type="protein sequence ID" value="QIK39175.1"/>
    <property type="molecule type" value="Genomic_DNA"/>
</dbReference>
<keyword evidence="7" id="KW-1185">Reference proteome</keyword>
<sequence length="201" mass="22098">MSMTESSLKAIVEAALLAAGAPLSIERILELFEAHERPERTEVLATLQALAMDYAGRGIELVEVAGGYRVQVRAAVAPWVARLWEERPPRYSRALLETLAIIAYRQPVTRGEIESIRGVSLNTSILKTLSERGWIRVVGHRDVPGRPALYATTRQFLDDLGLRTLAELPPLSDLSSAHSAEPDAPRPIPSPVFARIGEDQD</sequence>
<dbReference type="PANTHER" id="PTHR34298">
    <property type="entry name" value="SEGREGATION AND CONDENSATION PROTEIN B"/>
    <property type="match status" value="1"/>
</dbReference>
<dbReference type="InterPro" id="IPR005234">
    <property type="entry name" value="ScpB_csome_segregation"/>
</dbReference>
<evidence type="ECO:0000256" key="5">
    <source>
        <dbReference type="SAM" id="MobiDB-lite"/>
    </source>
</evidence>
<dbReference type="Gene3D" id="1.10.10.10">
    <property type="entry name" value="Winged helix-like DNA-binding domain superfamily/Winged helix DNA-binding domain"/>
    <property type="match status" value="2"/>
</dbReference>
<evidence type="ECO:0000256" key="2">
    <source>
        <dbReference type="ARBA" id="ARBA00022618"/>
    </source>
</evidence>
<dbReference type="AlphaFoldDB" id="A0A6G7VH33"/>
<dbReference type="Pfam" id="PF04079">
    <property type="entry name" value="SMC_ScpB"/>
    <property type="match status" value="1"/>
</dbReference>
<dbReference type="KEGG" id="cjap:GWK36_09270"/>
<evidence type="ECO:0000256" key="4">
    <source>
        <dbReference type="ARBA" id="ARBA00023306"/>
    </source>
</evidence>
<dbReference type="GO" id="GO:0051301">
    <property type="term" value="P:cell division"/>
    <property type="evidence" value="ECO:0007669"/>
    <property type="project" value="UniProtKB-KW"/>
</dbReference>
<name>A0A6G7VH33_9GAMM</name>
<accession>A0A6G7VH33</accession>
<dbReference type="SUPFAM" id="SSF46785">
    <property type="entry name" value="Winged helix' DNA-binding domain"/>
    <property type="match status" value="2"/>
</dbReference>
<organism evidence="6 7">
    <name type="scientific">Caldichromatium japonicum</name>
    <dbReference type="NCBI Taxonomy" id="2699430"/>
    <lineage>
        <taxon>Bacteria</taxon>
        <taxon>Pseudomonadati</taxon>
        <taxon>Pseudomonadota</taxon>
        <taxon>Gammaproteobacteria</taxon>
        <taxon>Chromatiales</taxon>
        <taxon>Chromatiaceae</taxon>
        <taxon>Caldichromatium</taxon>
    </lineage>
</organism>
<dbReference type="NCBIfam" id="TIGR00281">
    <property type="entry name" value="SMC-Scp complex subunit ScpB"/>
    <property type="match status" value="1"/>
</dbReference>
<protein>
    <submittedName>
        <fullName evidence="6">SMC-Scp complex subunit ScpB</fullName>
    </submittedName>
</protein>
<evidence type="ECO:0000313" key="6">
    <source>
        <dbReference type="EMBL" id="QIK39175.1"/>
    </source>
</evidence>
<keyword evidence="2" id="KW-0132">Cell division</keyword>